<dbReference type="Gene3D" id="1.10.287.1040">
    <property type="entry name" value="Exonuclease VII, small subunit"/>
    <property type="match status" value="1"/>
</dbReference>
<dbReference type="EC" id="3.1.11.6" evidence="6"/>
<evidence type="ECO:0000313" key="8">
    <source>
        <dbReference type="Proteomes" id="UP000615026"/>
    </source>
</evidence>
<dbReference type="GO" id="GO:0008855">
    <property type="term" value="F:exodeoxyribonuclease VII activity"/>
    <property type="evidence" value="ECO:0007669"/>
    <property type="project" value="UniProtKB-UniRule"/>
</dbReference>
<comment type="subunit">
    <text evidence="6">Heterooligomer composed of large and small subunits.</text>
</comment>
<dbReference type="InterPro" id="IPR037004">
    <property type="entry name" value="Exonuc_VII_ssu_sf"/>
</dbReference>
<dbReference type="AlphaFoldDB" id="A0A928ZSS0"/>
<proteinExistence type="inferred from homology"/>
<comment type="caution">
    <text evidence="7">The sequence shown here is derived from an EMBL/GenBank/DDBJ whole genome shotgun (WGS) entry which is preliminary data.</text>
</comment>
<dbReference type="Proteomes" id="UP000615026">
    <property type="component" value="Unassembled WGS sequence"/>
</dbReference>
<evidence type="ECO:0000256" key="1">
    <source>
        <dbReference type="ARBA" id="ARBA00009998"/>
    </source>
</evidence>
<dbReference type="GO" id="GO:0009318">
    <property type="term" value="C:exodeoxyribonuclease VII complex"/>
    <property type="evidence" value="ECO:0007669"/>
    <property type="project" value="UniProtKB-UniRule"/>
</dbReference>
<dbReference type="SUPFAM" id="SSF116842">
    <property type="entry name" value="XseB-like"/>
    <property type="match status" value="1"/>
</dbReference>
<keyword evidence="3 6" id="KW-0540">Nuclease</keyword>
<dbReference type="NCBIfam" id="TIGR01280">
    <property type="entry name" value="xseB"/>
    <property type="match status" value="1"/>
</dbReference>
<accession>A0A928ZSS0</accession>
<reference evidence="7" key="1">
    <citation type="submission" date="2020-10" db="EMBL/GenBank/DDBJ databases">
        <authorList>
            <person name="Castelo-Branco R."/>
            <person name="Eusebio N."/>
            <person name="Adriana R."/>
            <person name="Vieira A."/>
            <person name="Brugerolle De Fraissinette N."/>
            <person name="Rezende De Castro R."/>
            <person name="Schneider M.P."/>
            <person name="Vasconcelos V."/>
            <person name="Leao P.N."/>
        </authorList>
    </citation>
    <scope>NUCLEOTIDE SEQUENCE</scope>
    <source>
        <strain evidence="7">LEGE 11479</strain>
    </source>
</reference>
<organism evidence="7 8">
    <name type="scientific">Leptolyngbya cf. ectocarpi LEGE 11479</name>
    <dbReference type="NCBI Taxonomy" id="1828722"/>
    <lineage>
        <taxon>Bacteria</taxon>
        <taxon>Bacillati</taxon>
        <taxon>Cyanobacteriota</taxon>
        <taxon>Cyanophyceae</taxon>
        <taxon>Leptolyngbyales</taxon>
        <taxon>Leptolyngbyaceae</taxon>
        <taxon>Leptolyngbya group</taxon>
        <taxon>Leptolyngbya</taxon>
    </lineage>
</organism>
<comment type="function">
    <text evidence="6">Bidirectionally degrades single-stranded DNA into large acid-insoluble oligonucleotides, which are then degraded further into small acid-soluble oligonucleotides.</text>
</comment>
<comment type="similarity">
    <text evidence="1 6">Belongs to the XseB family.</text>
</comment>
<evidence type="ECO:0000256" key="6">
    <source>
        <dbReference type="HAMAP-Rule" id="MF_00337"/>
    </source>
</evidence>
<dbReference type="RefSeq" id="WP_193990831.1">
    <property type="nucleotide sequence ID" value="NZ_JADEXP010000015.1"/>
</dbReference>
<evidence type="ECO:0000313" key="7">
    <source>
        <dbReference type="EMBL" id="MBE9065681.1"/>
    </source>
</evidence>
<keyword evidence="8" id="KW-1185">Reference proteome</keyword>
<dbReference type="PANTHER" id="PTHR34137:SF1">
    <property type="entry name" value="EXODEOXYRIBONUCLEASE 7 SMALL SUBUNIT"/>
    <property type="match status" value="1"/>
</dbReference>
<dbReference type="HAMAP" id="MF_00337">
    <property type="entry name" value="Exonuc_7_S"/>
    <property type="match status" value="1"/>
</dbReference>
<gene>
    <name evidence="6 7" type="primary">xseB</name>
    <name evidence="7" type="ORF">IQ260_03335</name>
</gene>
<comment type="subcellular location">
    <subcellularLocation>
        <location evidence="6">Cytoplasm</location>
    </subcellularLocation>
</comment>
<evidence type="ECO:0000256" key="4">
    <source>
        <dbReference type="ARBA" id="ARBA00022801"/>
    </source>
</evidence>
<name>A0A928ZSS0_LEPEC</name>
<keyword evidence="4 6" id="KW-0378">Hydrolase</keyword>
<evidence type="ECO:0000256" key="2">
    <source>
        <dbReference type="ARBA" id="ARBA00022490"/>
    </source>
</evidence>
<dbReference type="EMBL" id="JADEXP010000015">
    <property type="protein sequence ID" value="MBE9065681.1"/>
    <property type="molecule type" value="Genomic_DNA"/>
</dbReference>
<protein>
    <recommendedName>
        <fullName evidence="6">Exodeoxyribonuclease 7 small subunit</fullName>
        <ecNumber evidence="6">3.1.11.6</ecNumber>
    </recommendedName>
    <alternativeName>
        <fullName evidence="6">Exodeoxyribonuclease VII small subunit</fullName>
        <shortName evidence="6">Exonuclease VII small subunit</shortName>
    </alternativeName>
</protein>
<comment type="catalytic activity">
    <reaction evidence="6">
        <text>Exonucleolytic cleavage in either 5'- to 3'- or 3'- to 5'-direction to yield nucleoside 5'-phosphates.</text>
        <dbReference type="EC" id="3.1.11.6"/>
    </reaction>
</comment>
<evidence type="ECO:0000256" key="5">
    <source>
        <dbReference type="ARBA" id="ARBA00022839"/>
    </source>
</evidence>
<keyword evidence="5 6" id="KW-0269">Exonuclease</keyword>
<dbReference type="Pfam" id="PF02609">
    <property type="entry name" value="Exonuc_VII_S"/>
    <property type="match status" value="1"/>
</dbReference>
<dbReference type="InterPro" id="IPR003761">
    <property type="entry name" value="Exonuc_VII_S"/>
</dbReference>
<dbReference type="GO" id="GO:0006308">
    <property type="term" value="P:DNA catabolic process"/>
    <property type="evidence" value="ECO:0007669"/>
    <property type="project" value="UniProtKB-UniRule"/>
</dbReference>
<sequence length="75" mass="8618">MPRAKKSAKTWDYETSVEQVEAIINDLETGELPLADIFEQFEKAVTELKKCDSFLQEKQQQAQLLIETLTPDESE</sequence>
<dbReference type="GO" id="GO:0005829">
    <property type="term" value="C:cytosol"/>
    <property type="evidence" value="ECO:0007669"/>
    <property type="project" value="TreeGrafter"/>
</dbReference>
<evidence type="ECO:0000256" key="3">
    <source>
        <dbReference type="ARBA" id="ARBA00022722"/>
    </source>
</evidence>
<dbReference type="PANTHER" id="PTHR34137">
    <property type="entry name" value="EXODEOXYRIBONUCLEASE 7 SMALL SUBUNIT"/>
    <property type="match status" value="1"/>
</dbReference>
<keyword evidence="2 6" id="KW-0963">Cytoplasm</keyword>